<dbReference type="EMBL" id="JAIWYP010000013">
    <property type="protein sequence ID" value="KAH3719246.1"/>
    <property type="molecule type" value="Genomic_DNA"/>
</dbReference>
<dbReference type="InterPro" id="IPR000315">
    <property type="entry name" value="Znf_B-box"/>
</dbReference>
<reference evidence="3" key="1">
    <citation type="journal article" date="2019" name="bioRxiv">
        <title>The Genome of the Zebra Mussel, Dreissena polymorpha: A Resource for Invasive Species Research.</title>
        <authorList>
            <person name="McCartney M.A."/>
            <person name="Auch B."/>
            <person name="Kono T."/>
            <person name="Mallez S."/>
            <person name="Zhang Y."/>
            <person name="Obille A."/>
            <person name="Becker A."/>
            <person name="Abrahante J.E."/>
            <person name="Garbe J."/>
            <person name="Badalamenti J.P."/>
            <person name="Herman A."/>
            <person name="Mangelson H."/>
            <person name="Liachko I."/>
            <person name="Sullivan S."/>
            <person name="Sone E.D."/>
            <person name="Koren S."/>
            <person name="Silverstein K.A.T."/>
            <person name="Beckman K.B."/>
            <person name="Gohl D.M."/>
        </authorList>
    </citation>
    <scope>NUCLEOTIDE SEQUENCE</scope>
    <source>
        <strain evidence="3">Duluth1</strain>
        <tissue evidence="3">Whole animal</tissue>
    </source>
</reference>
<name>A0A9D4C864_DREPO</name>
<keyword evidence="1" id="KW-0862">Zinc</keyword>
<gene>
    <name evidence="3" type="ORF">DPMN_062078</name>
</gene>
<dbReference type="PROSITE" id="PS50119">
    <property type="entry name" value="ZF_BBOX"/>
    <property type="match status" value="1"/>
</dbReference>
<keyword evidence="1" id="KW-0479">Metal-binding</keyword>
<proteinExistence type="predicted"/>
<evidence type="ECO:0000313" key="4">
    <source>
        <dbReference type="Proteomes" id="UP000828390"/>
    </source>
</evidence>
<keyword evidence="4" id="KW-1185">Reference proteome</keyword>
<dbReference type="Gene3D" id="3.30.160.60">
    <property type="entry name" value="Classic Zinc Finger"/>
    <property type="match status" value="1"/>
</dbReference>
<evidence type="ECO:0000259" key="2">
    <source>
        <dbReference type="PROSITE" id="PS50119"/>
    </source>
</evidence>
<reference evidence="3" key="2">
    <citation type="submission" date="2020-11" db="EMBL/GenBank/DDBJ databases">
        <authorList>
            <person name="McCartney M.A."/>
            <person name="Auch B."/>
            <person name="Kono T."/>
            <person name="Mallez S."/>
            <person name="Becker A."/>
            <person name="Gohl D.M."/>
            <person name="Silverstein K.A.T."/>
            <person name="Koren S."/>
            <person name="Bechman K.B."/>
            <person name="Herman A."/>
            <person name="Abrahante J.E."/>
            <person name="Garbe J."/>
        </authorList>
    </citation>
    <scope>NUCLEOTIDE SEQUENCE</scope>
    <source>
        <strain evidence="3">Duluth1</strain>
        <tissue evidence="3">Whole animal</tissue>
    </source>
</reference>
<protein>
    <recommendedName>
        <fullName evidence="2">B box-type domain-containing protein</fullName>
    </recommendedName>
</protein>
<dbReference type="SUPFAM" id="SSF57845">
    <property type="entry name" value="B-box zinc-binding domain"/>
    <property type="match status" value="1"/>
</dbReference>
<keyword evidence="1" id="KW-0863">Zinc-finger</keyword>
<dbReference type="Proteomes" id="UP000828390">
    <property type="component" value="Unassembled WGS sequence"/>
</dbReference>
<sequence length="107" mass="12590">MATSAVSRDSDVVKCYCCTICEKERSVEVDADFYCKKCLAYFCRIYVFTPTDSMSHYGKDKIMEWPLPKKMENRLLQCDTHKYETLTMYCPDHSQLCCSRCVELNHR</sequence>
<evidence type="ECO:0000313" key="3">
    <source>
        <dbReference type="EMBL" id="KAH3719246.1"/>
    </source>
</evidence>
<dbReference type="AlphaFoldDB" id="A0A9D4C864"/>
<feature type="domain" description="B box-type" evidence="2">
    <location>
        <begin position="73"/>
        <end position="107"/>
    </location>
</feature>
<comment type="caution">
    <text evidence="3">The sequence shown here is derived from an EMBL/GenBank/DDBJ whole genome shotgun (WGS) entry which is preliminary data.</text>
</comment>
<evidence type="ECO:0000256" key="1">
    <source>
        <dbReference type="PROSITE-ProRule" id="PRU00024"/>
    </source>
</evidence>
<organism evidence="3 4">
    <name type="scientific">Dreissena polymorpha</name>
    <name type="common">Zebra mussel</name>
    <name type="synonym">Mytilus polymorpha</name>
    <dbReference type="NCBI Taxonomy" id="45954"/>
    <lineage>
        <taxon>Eukaryota</taxon>
        <taxon>Metazoa</taxon>
        <taxon>Spiralia</taxon>
        <taxon>Lophotrochozoa</taxon>
        <taxon>Mollusca</taxon>
        <taxon>Bivalvia</taxon>
        <taxon>Autobranchia</taxon>
        <taxon>Heteroconchia</taxon>
        <taxon>Euheterodonta</taxon>
        <taxon>Imparidentia</taxon>
        <taxon>Neoheterodontei</taxon>
        <taxon>Myida</taxon>
        <taxon>Dreissenoidea</taxon>
        <taxon>Dreissenidae</taxon>
        <taxon>Dreissena</taxon>
    </lineage>
</organism>
<accession>A0A9D4C864</accession>
<dbReference type="GO" id="GO:0008270">
    <property type="term" value="F:zinc ion binding"/>
    <property type="evidence" value="ECO:0007669"/>
    <property type="project" value="UniProtKB-KW"/>
</dbReference>